<evidence type="ECO:0000256" key="6">
    <source>
        <dbReference type="ARBA" id="ARBA00022989"/>
    </source>
</evidence>
<dbReference type="NCBIfam" id="TIGR01410">
    <property type="entry name" value="tatB"/>
    <property type="match status" value="1"/>
</dbReference>
<evidence type="ECO:0000313" key="12">
    <source>
        <dbReference type="Proteomes" id="UP000231632"/>
    </source>
</evidence>
<dbReference type="PRINTS" id="PR01506">
    <property type="entry name" value="TATBPROTEIN"/>
</dbReference>
<reference evidence="11 12" key="1">
    <citation type="journal article" date="2017" name="Arch. Microbiol.">
        <title>Mariprofundus micogutta sp. nov., a novel iron-oxidizing zetaproteobacterium isolated from a deep-sea hydrothermal field at the Bayonnaise knoll of the Izu-Ogasawara arc, and a description of Mariprofundales ord. nov. and Zetaproteobacteria classis nov.</title>
        <authorList>
            <person name="Makita H."/>
            <person name="Tanaka E."/>
            <person name="Mitsunobu S."/>
            <person name="Miyazaki M."/>
            <person name="Nunoura T."/>
            <person name="Uematsu K."/>
            <person name="Takaki Y."/>
            <person name="Nishi S."/>
            <person name="Shimamura S."/>
            <person name="Takai K."/>
        </authorList>
    </citation>
    <scope>NUCLEOTIDE SEQUENCE [LARGE SCALE GENOMIC DNA]</scope>
    <source>
        <strain evidence="11 12">ET2</strain>
    </source>
</reference>
<dbReference type="Pfam" id="PF02416">
    <property type="entry name" value="TatA_B_E"/>
    <property type="match status" value="1"/>
</dbReference>
<dbReference type="GO" id="GO:0016020">
    <property type="term" value="C:membrane"/>
    <property type="evidence" value="ECO:0007669"/>
    <property type="project" value="InterPro"/>
</dbReference>
<sequence>MPDIGFLELLLIGAIAFLVLGPERMPELFGQIGRVVKKGRGWINDVRRQIDEETQLNSSVADVKNALNDADITDWNKDIMKQHGQTLESDSPDKADKQEQGDK</sequence>
<dbReference type="GO" id="GO:0043953">
    <property type="term" value="P:protein transport by the Tat complex"/>
    <property type="evidence" value="ECO:0007669"/>
    <property type="project" value="InterPro"/>
</dbReference>
<dbReference type="GO" id="GO:0008320">
    <property type="term" value="F:protein transmembrane transporter activity"/>
    <property type="evidence" value="ECO:0007669"/>
    <property type="project" value="InterPro"/>
</dbReference>
<comment type="subcellular location">
    <subcellularLocation>
        <location evidence="1">Membrane</location>
        <topology evidence="1">Single-pass membrane protein</topology>
    </subcellularLocation>
</comment>
<evidence type="ECO:0000256" key="3">
    <source>
        <dbReference type="ARBA" id="ARBA00022475"/>
    </source>
</evidence>
<dbReference type="AlphaFoldDB" id="A0A1L8CJX5"/>
<feature type="transmembrane region" description="Helical" evidence="10">
    <location>
        <begin position="6"/>
        <end position="22"/>
    </location>
</feature>
<feature type="region of interest" description="Disordered" evidence="9">
    <location>
        <begin position="78"/>
        <end position="103"/>
    </location>
</feature>
<evidence type="ECO:0000256" key="2">
    <source>
        <dbReference type="ARBA" id="ARBA00022448"/>
    </source>
</evidence>
<dbReference type="STRING" id="1921010.MMIC_P0146"/>
<keyword evidence="6 10" id="KW-1133">Transmembrane helix</keyword>
<dbReference type="EMBL" id="BDFD01000001">
    <property type="protein sequence ID" value="GAV19217.1"/>
    <property type="molecule type" value="Genomic_DNA"/>
</dbReference>
<gene>
    <name evidence="11" type="ORF">MMIC_P0146</name>
</gene>
<evidence type="ECO:0000256" key="8">
    <source>
        <dbReference type="ARBA" id="ARBA00023136"/>
    </source>
</evidence>
<evidence type="ECO:0000256" key="1">
    <source>
        <dbReference type="ARBA" id="ARBA00004167"/>
    </source>
</evidence>
<keyword evidence="2" id="KW-0813">Transport</keyword>
<dbReference type="Gene3D" id="1.20.5.3310">
    <property type="match status" value="1"/>
</dbReference>
<evidence type="ECO:0000256" key="10">
    <source>
        <dbReference type="SAM" id="Phobius"/>
    </source>
</evidence>
<dbReference type="InterPro" id="IPR003369">
    <property type="entry name" value="TatA/B/E"/>
</dbReference>
<keyword evidence="5" id="KW-0653">Protein transport</keyword>
<keyword evidence="3" id="KW-1003">Cell membrane</keyword>
<dbReference type="RefSeq" id="WP_072658407.1">
    <property type="nucleotide sequence ID" value="NZ_BDFD01000001.1"/>
</dbReference>
<keyword evidence="8 10" id="KW-0472">Membrane</keyword>
<comment type="caution">
    <text evidence="11">The sequence shown here is derived from an EMBL/GenBank/DDBJ whole genome shotgun (WGS) entry which is preliminary data.</text>
</comment>
<evidence type="ECO:0000256" key="7">
    <source>
        <dbReference type="ARBA" id="ARBA00023010"/>
    </source>
</evidence>
<proteinExistence type="predicted"/>
<organism evidence="11 12">
    <name type="scientific">Mariprofundus micogutta</name>
    <dbReference type="NCBI Taxonomy" id="1921010"/>
    <lineage>
        <taxon>Bacteria</taxon>
        <taxon>Pseudomonadati</taxon>
        <taxon>Pseudomonadota</taxon>
        <taxon>Candidatius Mariprofundia</taxon>
        <taxon>Mariprofundales</taxon>
        <taxon>Mariprofundaceae</taxon>
        <taxon>Mariprofundus</taxon>
    </lineage>
</organism>
<keyword evidence="12" id="KW-1185">Reference proteome</keyword>
<dbReference type="Proteomes" id="UP000231632">
    <property type="component" value="Unassembled WGS sequence"/>
</dbReference>
<accession>A0A1L8CJX5</accession>
<keyword evidence="7" id="KW-0811">Translocation</keyword>
<evidence type="ECO:0000256" key="9">
    <source>
        <dbReference type="SAM" id="MobiDB-lite"/>
    </source>
</evidence>
<evidence type="ECO:0000313" key="11">
    <source>
        <dbReference type="EMBL" id="GAV19217.1"/>
    </source>
</evidence>
<evidence type="ECO:0000256" key="5">
    <source>
        <dbReference type="ARBA" id="ARBA00022927"/>
    </source>
</evidence>
<feature type="compositionally biased region" description="Basic and acidic residues" evidence="9">
    <location>
        <begin position="91"/>
        <end position="103"/>
    </location>
</feature>
<evidence type="ECO:0000256" key="4">
    <source>
        <dbReference type="ARBA" id="ARBA00022692"/>
    </source>
</evidence>
<protein>
    <submittedName>
        <fullName evidence="11">Sec-independent protein translocase protein TatB</fullName>
    </submittedName>
</protein>
<name>A0A1L8CJX5_9PROT</name>
<dbReference type="InterPro" id="IPR018448">
    <property type="entry name" value="TatB"/>
</dbReference>
<dbReference type="OrthoDB" id="5296172at2"/>
<keyword evidence="4 10" id="KW-0812">Transmembrane</keyword>